<evidence type="ECO:0000259" key="7">
    <source>
        <dbReference type="Pfam" id="PF22578"/>
    </source>
</evidence>
<dbReference type="NCBIfam" id="TIGR02032">
    <property type="entry name" value="GG-red-SF"/>
    <property type="match status" value="1"/>
</dbReference>
<reference evidence="8 9" key="1">
    <citation type="submission" date="2017-06" db="EMBL/GenBank/DDBJ databases">
        <title>Novel microbial phyla capable of carbon fixation and sulfur reduction in deep-sea sediments.</title>
        <authorList>
            <person name="Huang J."/>
            <person name="Baker B."/>
            <person name="Wang Y."/>
        </authorList>
    </citation>
    <scope>NUCLEOTIDE SEQUENCE [LARGE SCALE GENOMIC DNA]</scope>
    <source>
        <strain evidence="8">B3_LCP</strain>
    </source>
</reference>
<dbReference type="GO" id="GO:0008654">
    <property type="term" value="P:phospholipid biosynthetic process"/>
    <property type="evidence" value="ECO:0007669"/>
    <property type="project" value="UniProtKB-KW"/>
</dbReference>
<keyword evidence="4" id="KW-0443">Lipid metabolism</keyword>
<dbReference type="InterPro" id="IPR036188">
    <property type="entry name" value="FAD/NAD-bd_sf"/>
</dbReference>
<keyword evidence="2" id="KW-0285">Flavoprotein</keyword>
<dbReference type="Pfam" id="PF22578">
    <property type="entry name" value="GGR_cat"/>
    <property type="match status" value="1"/>
</dbReference>
<gene>
    <name evidence="8" type="ORF">CEE37_05505</name>
</gene>
<dbReference type="InterPro" id="IPR054715">
    <property type="entry name" value="GGR_cat"/>
</dbReference>
<dbReference type="SUPFAM" id="SSF51905">
    <property type="entry name" value="FAD/NAD(P)-binding domain"/>
    <property type="match status" value="1"/>
</dbReference>
<accession>A0A532V1Q3</accession>
<organism evidence="8 9">
    <name type="scientific">candidate division LCP-89 bacterium B3_LCP</name>
    <dbReference type="NCBI Taxonomy" id="2012998"/>
    <lineage>
        <taxon>Bacteria</taxon>
        <taxon>Pseudomonadati</taxon>
        <taxon>Bacteria division LCP-89</taxon>
    </lineage>
</organism>
<evidence type="ECO:0000256" key="6">
    <source>
        <dbReference type="ARBA" id="ARBA00023264"/>
    </source>
</evidence>
<evidence type="ECO:0000256" key="5">
    <source>
        <dbReference type="ARBA" id="ARBA00023209"/>
    </source>
</evidence>
<dbReference type="PANTHER" id="PTHR42685">
    <property type="entry name" value="GERANYLGERANYL DIPHOSPHATE REDUCTASE"/>
    <property type="match status" value="1"/>
</dbReference>
<comment type="caution">
    <text evidence="8">The sequence shown here is derived from an EMBL/GenBank/DDBJ whole genome shotgun (WGS) entry which is preliminary data.</text>
</comment>
<proteinExistence type="predicted"/>
<dbReference type="Proteomes" id="UP000319619">
    <property type="component" value="Unassembled WGS sequence"/>
</dbReference>
<protein>
    <recommendedName>
        <fullName evidence="7">Digeranylgeranylglycerophospholipid reductase catalytic domain-containing protein</fullName>
    </recommendedName>
</protein>
<keyword evidence="1" id="KW-0444">Lipid biosynthesis</keyword>
<dbReference type="Gene3D" id="3.50.50.60">
    <property type="entry name" value="FAD/NAD(P)-binding domain"/>
    <property type="match status" value="1"/>
</dbReference>
<dbReference type="Pfam" id="PF12831">
    <property type="entry name" value="FAD_oxidored"/>
    <property type="match status" value="1"/>
</dbReference>
<evidence type="ECO:0000313" key="9">
    <source>
        <dbReference type="Proteomes" id="UP000319619"/>
    </source>
</evidence>
<evidence type="ECO:0000256" key="2">
    <source>
        <dbReference type="ARBA" id="ARBA00022630"/>
    </source>
</evidence>
<evidence type="ECO:0000256" key="4">
    <source>
        <dbReference type="ARBA" id="ARBA00023098"/>
    </source>
</evidence>
<evidence type="ECO:0000256" key="3">
    <source>
        <dbReference type="ARBA" id="ARBA00023002"/>
    </source>
</evidence>
<dbReference type="AlphaFoldDB" id="A0A532V1Q3"/>
<dbReference type="PANTHER" id="PTHR42685:SF18">
    <property type="entry name" value="DIGERANYLGERANYLGLYCEROPHOSPHOLIPID REDUCTASE"/>
    <property type="match status" value="1"/>
</dbReference>
<dbReference type="Gene3D" id="3.30.9.10">
    <property type="entry name" value="D-Amino Acid Oxidase, subunit A, domain 2"/>
    <property type="match status" value="1"/>
</dbReference>
<dbReference type="EMBL" id="NJBN01000003">
    <property type="protein sequence ID" value="TKJ41125.1"/>
    <property type="molecule type" value="Genomic_DNA"/>
</dbReference>
<evidence type="ECO:0000256" key="1">
    <source>
        <dbReference type="ARBA" id="ARBA00022516"/>
    </source>
</evidence>
<keyword evidence="5" id="KW-0594">Phospholipid biosynthesis</keyword>
<evidence type="ECO:0000313" key="8">
    <source>
        <dbReference type="EMBL" id="TKJ41125.1"/>
    </source>
</evidence>
<dbReference type="PRINTS" id="PR00420">
    <property type="entry name" value="RNGMNOXGNASE"/>
</dbReference>
<keyword evidence="3" id="KW-0560">Oxidoreductase</keyword>
<sequence>MINDSYDIIVVGGGPAGTTAARWAALGGASVLLLEKDRELGIPVRCAEAVGWKTLLKYVQPNPQAVTVKLNSVRFIAPDGTEFVFKTDDVGCILNRRIFDHDLGRMAAQAGARIITRAYVNGLVFQSGKIGGVKVSLPDGNKEIKAKIIIAADGVESRVGRWAGIRTHHVPKDLESCYQMTLGGISVNTDYVSCYFGTNVAPGGYAWVFPKDEDTANVGLGISANRSEELKAQDYLERFVEKRFPGASVLACVAGGVPNTKPFKKVHGDGILLAGDAAGQASPLTGGGITNAIAAGKLAGEIACESLKNGSYLEKNLAVYTKKWEDQWGGEHRRLYRIKEVVNKLSDVTLNNAAHILAEIPSEQITLKQVFRTTLARHPKILIDIARCFL</sequence>
<feature type="domain" description="Digeranylgeranylglycerophospholipid reductase catalytic" evidence="7">
    <location>
        <begin position="173"/>
        <end position="257"/>
    </location>
</feature>
<keyword evidence="6" id="KW-1208">Phospholipid metabolism</keyword>
<dbReference type="InterPro" id="IPR050407">
    <property type="entry name" value="Geranylgeranyl_reductase"/>
</dbReference>
<name>A0A532V1Q3_UNCL8</name>
<dbReference type="GO" id="GO:0016628">
    <property type="term" value="F:oxidoreductase activity, acting on the CH-CH group of donors, NAD or NADP as acceptor"/>
    <property type="evidence" value="ECO:0007669"/>
    <property type="project" value="InterPro"/>
</dbReference>
<dbReference type="InterPro" id="IPR011777">
    <property type="entry name" value="Geranylgeranyl_Rdtase_fam"/>
</dbReference>